<evidence type="ECO:0000256" key="3">
    <source>
        <dbReference type="ARBA" id="ARBA00022840"/>
    </source>
</evidence>
<evidence type="ECO:0000313" key="5">
    <source>
        <dbReference type="EMBL" id="GAH22400.1"/>
    </source>
</evidence>
<feature type="non-terminal residue" evidence="5">
    <location>
        <position position="89"/>
    </location>
</feature>
<name>X1EPZ0_9ZZZZ</name>
<proteinExistence type="predicted"/>
<organism evidence="5">
    <name type="scientific">marine sediment metagenome</name>
    <dbReference type="NCBI Taxonomy" id="412755"/>
    <lineage>
        <taxon>unclassified sequences</taxon>
        <taxon>metagenomes</taxon>
        <taxon>ecological metagenomes</taxon>
    </lineage>
</organism>
<dbReference type="PANTHER" id="PTHR42939:SF1">
    <property type="entry name" value="ABC TRANSPORTER ATP-BINDING PROTEIN ALBC-RELATED"/>
    <property type="match status" value="1"/>
</dbReference>
<keyword evidence="1" id="KW-0813">Transport</keyword>
<protein>
    <recommendedName>
        <fullName evidence="4">ABC transporter domain-containing protein</fullName>
    </recommendedName>
</protein>
<sequence>MATVLKIENLHKSFKLGFLLKKKEILRGISLSVEQGEVFGYLGPNGAGKTTTIKCILGLIFPEKGNIEIFGHPHLSSKAKEKTGFLPEN</sequence>
<dbReference type="InterPro" id="IPR051782">
    <property type="entry name" value="ABC_Transporter_VariousFunc"/>
</dbReference>
<dbReference type="SUPFAM" id="SSF52540">
    <property type="entry name" value="P-loop containing nucleoside triphosphate hydrolases"/>
    <property type="match status" value="1"/>
</dbReference>
<accession>X1EPZ0</accession>
<reference evidence="5" key="1">
    <citation type="journal article" date="2014" name="Front. Microbiol.">
        <title>High frequency of phylogenetically diverse reductive dehalogenase-homologous genes in deep subseafloor sedimentary metagenomes.</title>
        <authorList>
            <person name="Kawai M."/>
            <person name="Futagami T."/>
            <person name="Toyoda A."/>
            <person name="Takaki Y."/>
            <person name="Nishi S."/>
            <person name="Hori S."/>
            <person name="Arai W."/>
            <person name="Tsubouchi T."/>
            <person name="Morono Y."/>
            <person name="Uchiyama I."/>
            <person name="Ito T."/>
            <person name="Fujiyama A."/>
            <person name="Inagaki F."/>
            <person name="Takami H."/>
        </authorList>
    </citation>
    <scope>NUCLEOTIDE SEQUENCE</scope>
    <source>
        <strain evidence="5">Expedition CK06-06</strain>
    </source>
</reference>
<evidence type="ECO:0000256" key="1">
    <source>
        <dbReference type="ARBA" id="ARBA00022448"/>
    </source>
</evidence>
<dbReference type="AlphaFoldDB" id="X1EPZ0"/>
<dbReference type="GO" id="GO:0005524">
    <property type="term" value="F:ATP binding"/>
    <property type="evidence" value="ECO:0007669"/>
    <property type="project" value="UniProtKB-KW"/>
</dbReference>
<feature type="domain" description="ABC transporter" evidence="4">
    <location>
        <begin position="26"/>
        <end position="84"/>
    </location>
</feature>
<dbReference type="InterPro" id="IPR003439">
    <property type="entry name" value="ABC_transporter-like_ATP-bd"/>
</dbReference>
<dbReference type="Gene3D" id="3.40.50.300">
    <property type="entry name" value="P-loop containing nucleotide triphosphate hydrolases"/>
    <property type="match status" value="1"/>
</dbReference>
<evidence type="ECO:0000259" key="4">
    <source>
        <dbReference type="Pfam" id="PF00005"/>
    </source>
</evidence>
<keyword evidence="3" id="KW-0067">ATP-binding</keyword>
<evidence type="ECO:0000256" key="2">
    <source>
        <dbReference type="ARBA" id="ARBA00022741"/>
    </source>
</evidence>
<dbReference type="EMBL" id="BARU01000577">
    <property type="protein sequence ID" value="GAH22400.1"/>
    <property type="molecule type" value="Genomic_DNA"/>
</dbReference>
<keyword evidence="2" id="KW-0547">Nucleotide-binding</keyword>
<dbReference type="Pfam" id="PF00005">
    <property type="entry name" value="ABC_tran"/>
    <property type="match status" value="1"/>
</dbReference>
<dbReference type="InterPro" id="IPR027417">
    <property type="entry name" value="P-loop_NTPase"/>
</dbReference>
<comment type="caution">
    <text evidence="5">The sequence shown here is derived from an EMBL/GenBank/DDBJ whole genome shotgun (WGS) entry which is preliminary data.</text>
</comment>
<gene>
    <name evidence="5" type="ORF">S03H2_01854</name>
</gene>
<dbReference type="GO" id="GO:0016887">
    <property type="term" value="F:ATP hydrolysis activity"/>
    <property type="evidence" value="ECO:0007669"/>
    <property type="project" value="InterPro"/>
</dbReference>
<dbReference type="PANTHER" id="PTHR42939">
    <property type="entry name" value="ABC TRANSPORTER ATP-BINDING PROTEIN ALBC-RELATED"/>
    <property type="match status" value="1"/>
</dbReference>